<dbReference type="InterPro" id="IPR021698">
    <property type="entry name" value="DUF3280"/>
</dbReference>
<protein>
    <submittedName>
        <fullName evidence="2">DUF3280 domain-containing protein</fullName>
    </submittedName>
</protein>
<gene>
    <name evidence="2" type="ORF">ACFQ4E_11415</name>
</gene>
<reference evidence="3" key="1">
    <citation type="journal article" date="2019" name="Int. J. Syst. Evol. Microbiol.">
        <title>The Global Catalogue of Microorganisms (GCM) 10K type strain sequencing project: providing services to taxonomists for standard genome sequencing and annotation.</title>
        <authorList>
            <consortium name="The Broad Institute Genomics Platform"/>
            <consortium name="The Broad Institute Genome Sequencing Center for Infectious Disease"/>
            <person name="Wu L."/>
            <person name="Ma J."/>
        </authorList>
    </citation>
    <scope>NUCLEOTIDE SEQUENCE [LARGE SCALE GENOMIC DNA]</scope>
    <source>
        <strain evidence="3">CCUG 62953</strain>
    </source>
</reference>
<keyword evidence="1" id="KW-0732">Signal</keyword>
<evidence type="ECO:0000313" key="2">
    <source>
        <dbReference type="EMBL" id="MFD1343029.1"/>
    </source>
</evidence>
<sequence length="169" mass="18655">MLRALLLLISMSAPAFAGGHAMEPVAPGTKVAFFGITYLDESLQRETAGAEDEEARVAMLEEMVRTRFAEEGIEFLDTAPVAEEIDRIVNPAKCYGCDARAAAKLGAEYSLVGEVQKVSNLILSMNLQMRDATTGETVRGRVVDIRDNSDEAWARGMRYILKTTFFREE</sequence>
<keyword evidence="3" id="KW-1185">Reference proteome</keyword>
<comment type="caution">
    <text evidence="2">The sequence shown here is derived from an EMBL/GenBank/DDBJ whole genome shotgun (WGS) entry which is preliminary data.</text>
</comment>
<accession>A0ABW3ZJ17</accession>
<organism evidence="2 3">
    <name type="scientific">Litorisediminicola beolgyonensis</name>
    <dbReference type="NCBI Taxonomy" id="1173614"/>
    <lineage>
        <taxon>Bacteria</taxon>
        <taxon>Pseudomonadati</taxon>
        <taxon>Pseudomonadota</taxon>
        <taxon>Alphaproteobacteria</taxon>
        <taxon>Rhodobacterales</taxon>
        <taxon>Paracoccaceae</taxon>
        <taxon>Litorisediminicola</taxon>
    </lineage>
</organism>
<dbReference type="RefSeq" id="WP_386803611.1">
    <property type="nucleotide sequence ID" value="NZ_JBHTMU010000018.1"/>
</dbReference>
<feature type="signal peptide" evidence="1">
    <location>
        <begin position="1"/>
        <end position="17"/>
    </location>
</feature>
<dbReference type="EMBL" id="JBHTMU010000018">
    <property type="protein sequence ID" value="MFD1343029.1"/>
    <property type="molecule type" value="Genomic_DNA"/>
</dbReference>
<evidence type="ECO:0000313" key="3">
    <source>
        <dbReference type="Proteomes" id="UP001597135"/>
    </source>
</evidence>
<feature type="chain" id="PRO_5046440289" evidence="1">
    <location>
        <begin position="18"/>
        <end position="169"/>
    </location>
</feature>
<dbReference type="Pfam" id="PF11684">
    <property type="entry name" value="DUF3280"/>
    <property type="match status" value="1"/>
</dbReference>
<dbReference type="Proteomes" id="UP001597135">
    <property type="component" value="Unassembled WGS sequence"/>
</dbReference>
<evidence type="ECO:0000256" key="1">
    <source>
        <dbReference type="SAM" id="SignalP"/>
    </source>
</evidence>
<name>A0ABW3ZJ17_9RHOB</name>
<proteinExistence type="predicted"/>